<feature type="transmembrane region" description="Helical" evidence="1">
    <location>
        <begin position="27"/>
        <end position="51"/>
    </location>
</feature>
<dbReference type="AlphaFoldDB" id="A0A1J7I9K6"/>
<accession>A0A1J7I9K6</accession>
<feature type="transmembrane region" description="Helical" evidence="1">
    <location>
        <begin position="215"/>
        <end position="237"/>
    </location>
</feature>
<sequence length="277" mass="31544">MARPFSFGQDLWDPSHRFETSWLLPPYALFFFRALFCLYTFVVEIFILGWYCSHQALGGCTTSRTQFSYFTVLTYWGIAFYFLVSAAHTLTYAATGRPLLARFPRPLQALHSLFYTTVVVYPFIVTVVYWARLYGGTWFPDVFGAWSNISQHAMNSFFALFEIVVPRTEVPPLAHMLWLIVVLALYLALAYLTRATKGFYVYSFLDPGVDGKGVVVGYVFGIAVACLVVFWVAWGLIRLRKWVTEEKLGKSGKFARKDDAWRGPAGDLEMSGVRDGK</sequence>
<keyword evidence="1" id="KW-0472">Membrane</keyword>
<reference evidence="2 3" key="1">
    <citation type="submission" date="2016-10" db="EMBL/GenBank/DDBJ databases">
        <title>Draft genome sequence of Coniochaeta ligniaria NRRL30616, a lignocellulolytic fungus for bioabatement of inhibitors in plant biomass hydrolysates.</title>
        <authorList>
            <consortium name="DOE Joint Genome Institute"/>
            <person name="Jimenez D.J."/>
            <person name="Hector R.E."/>
            <person name="Riley R."/>
            <person name="Sun H."/>
            <person name="Grigoriev I.V."/>
            <person name="Van Elsas J.D."/>
            <person name="Nichols N.N."/>
        </authorList>
    </citation>
    <scope>NUCLEOTIDE SEQUENCE [LARGE SCALE GENOMIC DNA]</scope>
    <source>
        <strain evidence="2 3">NRRL 30616</strain>
    </source>
</reference>
<feature type="transmembrane region" description="Helical" evidence="1">
    <location>
        <begin position="176"/>
        <end position="195"/>
    </location>
</feature>
<evidence type="ECO:0000313" key="2">
    <source>
        <dbReference type="EMBL" id="OIW24011.1"/>
    </source>
</evidence>
<evidence type="ECO:0008006" key="4">
    <source>
        <dbReference type="Google" id="ProtNLM"/>
    </source>
</evidence>
<feature type="transmembrane region" description="Helical" evidence="1">
    <location>
        <begin position="113"/>
        <end position="131"/>
    </location>
</feature>
<keyword evidence="3" id="KW-1185">Reference proteome</keyword>
<dbReference type="OrthoDB" id="419711at2759"/>
<dbReference type="PANTHER" id="PTHR12242:SF1">
    <property type="entry name" value="MYND-TYPE DOMAIN-CONTAINING PROTEIN"/>
    <property type="match status" value="1"/>
</dbReference>
<dbReference type="GO" id="GO:0016020">
    <property type="term" value="C:membrane"/>
    <property type="evidence" value="ECO:0007669"/>
    <property type="project" value="TreeGrafter"/>
</dbReference>
<dbReference type="EMBL" id="KV875105">
    <property type="protein sequence ID" value="OIW24011.1"/>
    <property type="molecule type" value="Genomic_DNA"/>
</dbReference>
<keyword evidence="1" id="KW-0812">Transmembrane</keyword>
<dbReference type="PANTHER" id="PTHR12242">
    <property type="entry name" value="OS02G0130600 PROTEIN-RELATED"/>
    <property type="match status" value="1"/>
</dbReference>
<gene>
    <name evidence="2" type="ORF">CONLIGDRAFT_121258</name>
</gene>
<keyword evidence="1" id="KW-1133">Transmembrane helix</keyword>
<proteinExistence type="predicted"/>
<dbReference type="Proteomes" id="UP000182658">
    <property type="component" value="Unassembled WGS sequence"/>
</dbReference>
<evidence type="ECO:0000313" key="3">
    <source>
        <dbReference type="Proteomes" id="UP000182658"/>
    </source>
</evidence>
<name>A0A1J7I9K6_9PEZI</name>
<dbReference type="STRING" id="1408157.A0A1J7I9K6"/>
<feature type="transmembrane region" description="Helical" evidence="1">
    <location>
        <begin position="72"/>
        <end position="93"/>
    </location>
</feature>
<evidence type="ECO:0000256" key="1">
    <source>
        <dbReference type="SAM" id="Phobius"/>
    </source>
</evidence>
<dbReference type="InParanoid" id="A0A1J7I9K6"/>
<organism evidence="2 3">
    <name type="scientific">Coniochaeta ligniaria NRRL 30616</name>
    <dbReference type="NCBI Taxonomy" id="1408157"/>
    <lineage>
        <taxon>Eukaryota</taxon>
        <taxon>Fungi</taxon>
        <taxon>Dikarya</taxon>
        <taxon>Ascomycota</taxon>
        <taxon>Pezizomycotina</taxon>
        <taxon>Sordariomycetes</taxon>
        <taxon>Sordariomycetidae</taxon>
        <taxon>Coniochaetales</taxon>
        <taxon>Coniochaetaceae</taxon>
        <taxon>Coniochaeta</taxon>
    </lineage>
</organism>
<protein>
    <recommendedName>
        <fullName evidence="4">FAR-17a/AIG1-like protein</fullName>
    </recommendedName>
</protein>